<dbReference type="RefSeq" id="WP_205188550.1">
    <property type="nucleotide sequence ID" value="NZ_JAFBFC010000007.1"/>
</dbReference>
<dbReference type="InterPro" id="IPR007310">
    <property type="entry name" value="Aerobactin_biosyn_IucA/IucC_N"/>
</dbReference>
<comment type="similarity">
    <text evidence="2">Belongs to the IucA/IucC family.</text>
</comment>
<dbReference type="Gene3D" id="3.30.310.280">
    <property type="match status" value="1"/>
</dbReference>
<feature type="domain" description="Aerobactin siderophore biosynthesis IucA/IucC-like C-terminal" evidence="4">
    <location>
        <begin position="388"/>
        <end position="549"/>
    </location>
</feature>
<keyword evidence="6" id="KW-1185">Reference proteome</keyword>
<proteinExistence type="inferred from homology"/>
<comment type="caution">
    <text evidence="5">The sequence shown here is derived from an EMBL/GenBank/DDBJ whole genome shotgun (WGS) entry which is preliminary data.</text>
</comment>
<organism evidence="5 6">
    <name type="scientific">Priestia iocasae</name>
    <dbReference type="NCBI Taxonomy" id="2291674"/>
    <lineage>
        <taxon>Bacteria</taxon>
        <taxon>Bacillati</taxon>
        <taxon>Bacillota</taxon>
        <taxon>Bacilli</taxon>
        <taxon>Bacillales</taxon>
        <taxon>Bacillaceae</taxon>
        <taxon>Priestia</taxon>
    </lineage>
</organism>
<dbReference type="Pfam" id="PF04183">
    <property type="entry name" value="IucA_IucC"/>
    <property type="match status" value="1"/>
</dbReference>
<accession>A0ABS2QYH9</accession>
<dbReference type="PANTHER" id="PTHR34384:SF6">
    <property type="entry name" value="STAPHYLOFERRIN B SYNTHASE"/>
    <property type="match status" value="1"/>
</dbReference>
<name>A0ABS2QYH9_9BACI</name>
<dbReference type="InterPro" id="IPR037455">
    <property type="entry name" value="LucA/IucC-like"/>
</dbReference>
<evidence type="ECO:0000259" key="4">
    <source>
        <dbReference type="Pfam" id="PF06276"/>
    </source>
</evidence>
<dbReference type="Proteomes" id="UP000809829">
    <property type="component" value="Unassembled WGS sequence"/>
</dbReference>
<evidence type="ECO:0000259" key="3">
    <source>
        <dbReference type="Pfam" id="PF04183"/>
    </source>
</evidence>
<dbReference type="Pfam" id="PF06276">
    <property type="entry name" value="FhuF"/>
    <property type="match status" value="1"/>
</dbReference>
<sequence>MLQPLCCKAELRVKRQVIEAVLFEEILPYENSDRTYYIYGHNGVYQCEARETAFGRFRVNEESIYYIEKDGSLANVSLEQLVNELTTDSEVQTRLLNELQQTIRLTEWNESKLAPHLQSRRDLPFEELESEIMEGHPYHPCYKSRTGFTIDDHQQFGPEAKKSFSLQWIAVRRSDVNIAFPYEEPEFFKKELGVEVWESFTSQLQQAEKNVIDYTFLPVHPWQWRNLVESGRLEEVLRNGDLLPLDFKGDFYRATQSVRTLWNETNREKAHIKLPMNMVNTSSLRTLASHSVCTAPHISLWLQKIVDSDPFLKKSLVLLQEYAGAIYEPKDEALKEKMDGQLGVIWRESVRCHMNENEEAVPFTAFMMMERDGKLFIEHWLTKYGRDKWIERFIEVTVLPVWHLLIAHGVGVEAHAQNMVLLHQDGWPTRVVLRDFHESVEYTEDYLANPSILPAFQSLHPLYKDATNDEYYWMSSVEGLRELVMDTLFVFHLSELSFVLEEHSGYEESVFWLNVHKAIERHLEHFPHLRKRHEQLCMNQEHIYVESLLTKKISTTKQESYRHLISNTLAMI</sequence>
<evidence type="ECO:0000313" key="5">
    <source>
        <dbReference type="EMBL" id="MBM7704548.1"/>
    </source>
</evidence>
<reference evidence="5 6" key="1">
    <citation type="submission" date="2021-01" db="EMBL/GenBank/DDBJ databases">
        <title>Genomic Encyclopedia of Type Strains, Phase IV (KMG-IV): sequencing the most valuable type-strain genomes for metagenomic binning, comparative biology and taxonomic classification.</title>
        <authorList>
            <person name="Goeker M."/>
        </authorList>
    </citation>
    <scope>NUCLEOTIDE SEQUENCE [LARGE SCALE GENOMIC DNA]</scope>
    <source>
        <strain evidence="5 6">DSM 104297</strain>
    </source>
</reference>
<dbReference type="Gene3D" id="1.10.510.40">
    <property type="match status" value="1"/>
</dbReference>
<feature type="domain" description="Aerobactin siderophore biosynthesis IucA/IucC N-terminal" evidence="3">
    <location>
        <begin position="125"/>
        <end position="366"/>
    </location>
</feature>
<gene>
    <name evidence="5" type="ORF">JOC83_003405</name>
</gene>
<evidence type="ECO:0000256" key="2">
    <source>
        <dbReference type="ARBA" id="ARBA00007832"/>
    </source>
</evidence>
<comment type="pathway">
    <text evidence="1">Siderophore biosynthesis.</text>
</comment>
<dbReference type="InterPro" id="IPR022770">
    <property type="entry name" value="IucA/IucC-like_C"/>
</dbReference>
<dbReference type="EMBL" id="JAFBFC010000007">
    <property type="protein sequence ID" value="MBM7704548.1"/>
    <property type="molecule type" value="Genomic_DNA"/>
</dbReference>
<evidence type="ECO:0000256" key="1">
    <source>
        <dbReference type="ARBA" id="ARBA00004924"/>
    </source>
</evidence>
<dbReference type="PANTHER" id="PTHR34384">
    <property type="entry name" value="L-2,3-DIAMINOPROPANOATE--CITRATE LIGASE"/>
    <property type="match status" value="1"/>
</dbReference>
<evidence type="ECO:0000313" key="6">
    <source>
        <dbReference type="Proteomes" id="UP000809829"/>
    </source>
</evidence>
<protein>
    <submittedName>
        <fullName evidence="5">Siderophore synthetase component</fullName>
    </submittedName>
</protein>
<dbReference type="Gene3D" id="6.10.250.3370">
    <property type="match status" value="1"/>
</dbReference>